<feature type="region of interest" description="Disordered" evidence="2">
    <location>
        <begin position="201"/>
        <end position="220"/>
    </location>
</feature>
<evidence type="ECO:0000256" key="1">
    <source>
        <dbReference type="SAM" id="Coils"/>
    </source>
</evidence>
<accession>A0AAP4TVP2</accession>
<dbReference type="Proteomes" id="UP001170481">
    <property type="component" value="Unassembled WGS sequence"/>
</dbReference>
<evidence type="ECO:0000256" key="2">
    <source>
        <dbReference type="SAM" id="MobiDB-lite"/>
    </source>
</evidence>
<feature type="compositionally biased region" description="Basic and acidic residues" evidence="2">
    <location>
        <begin position="201"/>
        <end position="216"/>
    </location>
</feature>
<name>A0AAP4TVP2_9GAMM</name>
<feature type="compositionally biased region" description="Polar residues" evidence="2">
    <location>
        <begin position="932"/>
        <end position="945"/>
    </location>
</feature>
<feature type="compositionally biased region" description="Basic and acidic residues" evidence="2">
    <location>
        <begin position="1191"/>
        <end position="1213"/>
    </location>
</feature>
<dbReference type="SUPFAM" id="SSF57997">
    <property type="entry name" value="Tropomyosin"/>
    <property type="match status" value="1"/>
</dbReference>
<organism evidence="3 4">
    <name type="scientific">Cobetia amphilecti</name>
    <dbReference type="NCBI Taxonomy" id="1055104"/>
    <lineage>
        <taxon>Bacteria</taxon>
        <taxon>Pseudomonadati</taxon>
        <taxon>Pseudomonadota</taxon>
        <taxon>Gammaproteobacteria</taxon>
        <taxon>Oceanospirillales</taxon>
        <taxon>Halomonadaceae</taxon>
        <taxon>Cobetia</taxon>
    </lineage>
</organism>
<sequence length="1267" mass="134384">MANQSDIQLRIQAAVDGLQDIGKLMSELDNLGQDSSEASAEVERLSEEMSAIGQQQKLVTQINKVAAVVDDAGTAMREAVDKADGLQAAYENSANGADSLRLATQRAAQEADDAKAAHVAQTQTLTQLQTSYKGAQTATTAARQAWRDAAQRVRDLKSEIGRSANATDEQRQALSRASGAVEQAKDAYDAQAQSLGSLRDELQQQRKATDEAKEEWQNASASAAQLTAELKPVERELKQQEKALNKARAAADKATAGHEAQAQKLTHLQQDAHAAGVDIDHLADEEQRLARQSRELEDDVTSLASGLRETAAAARESGEAAERSESRFKKAGASLKQWAAGAAAATVAGAGLAVGWATRYTAQQAEMAQQLDITSHSLGISTQALQGYQYAFQRAGIDADKTGNIFKDTADKIGDAYQNGGGEAQDALDALGIKAEELIELAPDEMMLRLADAMKDLPQAAQVNLLESLADDATRLQPLLADNAAELRALMEEASEVGLIMSPEQVANLQATDAAITRLQGRLQGLSNRLMGELSPAVNQVSADFEQALSENPGLLDDLATAIGGVIRTGGEWARSFIEHREQIGGAMQSIIDTGQFLGNSLTAVFRGVQSVVAGLVAAVAAASTWVLELTATSVRALEMVGLASEAQVAQAKARAVAARATLNDLNADAVRYAQQAAAAAKDAFNAFDNSDTAAQKAAKSAAKQAAASEAAAIAAKKQAEEEEKAAKQAADAAAKRQKALENAATSLGTSLGELSSGIADSEQEALDAFATLAASGELSAAQLATAFEKAQDKIKSDKGIAALKDQVDGLVNDGVTGADSLATKWKSAGARLAKDMGTNLEEIRTGVTEAERSAIDAFTKIASTGELSAKELSRAYVGAKEQISSKEGIKAFGAVLDGLVKDGVTGARTLKAQWIEAQEATAKAARDTGDKAQQASADTAKTVEASVTRSAQTIAQLMSNALHETEEQMRSLSDAAYQAFATDWGIDTQAEGIEGMQERIAELDHEIGDLRDNLATRLDSTGFTAWMTDLATTSRQTEIAFLEQKIAVESLTDQIEAGRAPASALSQDMDDLSRRFDLLDESDLSGLESAIQSVRSQVESLSDSVRDTLASLRSELASLQGDSAQVEALRYQQQQAELQEALNAARALGDAQTISAAQESLRLAERAHDLRLEDIRAQSEQEKQQALADEAERQRSVQEAEVTQRENNRDAQNRTSQLTQSVQAQRRVAVDLNIAGQQVTLNGVDESEADAFLDRLTQASRTTARR</sequence>
<proteinExistence type="predicted"/>
<reference evidence="3" key="1">
    <citation type="submission" date="2023-07" db="EMBL/GenBank/DDBJ databases">
        <title>Genome content predicts the carbon catabolic preferences of heterotrophic bacteria.</title>
        <authorList>
            <person name="Gralka M."/>
        </authorList>
    </citation>
    <scope>NUCLEOTIDE SEQUENCE</scope>
    <source>
        <strain evidence="3">C2R13</strain>
    </source>
</reference>
<dbReference type="EMBL" id="JAUORK010000003">
    <property type="protein sequence ID" value="MDO6671220.1"/>
    <property type="molecule type" value="Genomic_DNA"/>
</dbReference>
<keyword evidence="1" id="KW-0175">Coiled coil</keyword>
<feature type="coiled-coil region" evidence="1">
    <location>
        <begin position="956"/>
        <end position="1014"/>
    </location>
</feature>
<evidence type="ECO:0000313" key="3">
    <source>
        <dbReference type="EMBL" id="MDO6671220.1"/>
    </source>
</evidence>
<gene>
    <name evidence="3" type="ORF">Q4535_03715</name>
</gene>
<dbReference type="RefSeq" id="WP_303592945.1">
    <property type="nucleotide sequence ID" value="NZ_JAUORK010000003.1"/>
</dbReference>
<feature type="region of interest" description="Disordered" evidence="2">
    <location>
        <begin position="926"/>
        <end position="945"/>
    </location>
</feature>
<feature type="region of interest" description="Disordered" evidence="2">
    <location>
        <begin position="1182"/>
        <end position="1222"/>
    </location>
</feature>
<protein>
    <submittedName>
        <fullName evidence="3">Uncharacterized protein</fullName>
    </submittedName>
</protein>
<dbReference type="AlphaFoldDB" id="A0AAP4TVP2"/>
<evidence type="ECO:0000313" key="4">
    <source>
        <dbReference type="Proteomes" id="UP001170481"/>
    </source>
</evidence>
<comment type="caution">
    <text evidence="3">The sequence shown here is derived from an EMBL/GenBank/DDBJ whole genome shotgun (WGS) entry which is preliminary data.</text>
</comment>